<dbReference type="RefSeq" id="WP_267677308.1">
    <property type="nucleotide sequence ID" value="NZ_CP113088.1"/>
</dbReference>
<name>A0A9E8MXH9_9FLAO</name>
<dbReference type="AlphaFoldDB" id="A0A9E8MXH9"/>
<accession>A0A9E8MXH9</accession>
<reference evidence="2" key="1">
    <citation type="submission" date="2022-11" db="EMBL/GenBank/DDBJ databases">
        <title>Lacinutrix neustonica HL-RS19T sp. nov., isolated from the surface microlayer sample of brackish Lake Shihwa.</title>
        <authorList>
            <person name="Choi J.Y."/>
            <person name="Hwang C.Y."/>
        </authorList>
    </citation>
    <scope>NUCLEOTIDE SEQUENCE</scope>
    <source>
        <strain evidence="2">HL-RS19</strain>
    </source>
</reference>
<keyword evidence="1" id="KW-1133">Transmembrane helix</keyword>
<proteinExistence type="predicted"/>
<keyword evidence="3" id="KW-1185">Reference proteome</keyword>
<dbReference type="KEGG" id="lnu:N7U66_03300"/>
<evidence type="ECO:0000256" key="1">
    <source>
        <dbReference type="SAM" id="Phobius"/>
    </source>
</evidence>
<gene>
    <name evidence="2" type="ORF">N7U66_03300</name>
</gene>
<sequence length="149" mass="17465">MELVIGLAISSIVISMVYIIYTNISKQIVEYSKQQSELMEYNQFQNIWSADIRLCNELMPVDPKRVKLLMAQEDIQYFFANGHVIRQGKTRDTFNINVKELELNAKESIDEHYQVIRLKTTLLGQDIIVFEEKKITLAKRLNNYLLGEY</sequence>
<dbReference type="EMBL" id="CP113088">
    <property type="protein sequence ID" value="WAC02710.1"/>
    <property type="molecule type" value="Genomic_DNA"/>
</dbReference>
<protein>
    <submittedName>
        <fullName evidence="2">Uncharacterized protein</fullName>
    </submittedName>
</protein>
<organism evidence="2 3">
    <name type="scientific">Lacinutrix neustonica</name>
    <dbReference type="NCBI Taxonomy" id="2980107"/>
    <lineage>
        <taxon>Bacteria</taxon>
        <taxon>Pseudomonadati</taxon>
        <taxon>Bacteroidota</taxon>
        <taxon>Flavobacteriia</taxon>
        <taxon>Flavobacteriales</taxon>
        <taxon>Flavobacteriaceae</taxon>
        <taxon>Lacinutrix</taxon>
    </lineage>
</organism>
<evidence type="ECO:0000313" key="3">
    <source>
        <dbReference type="Proteomes" id="UP001164705"/>
    </source>
</evidence>
<dbReference type="Proteomes" id="UP001164705">
    <property type="component" value="Chromosome"/>
</dbReference>
<keyword evidence="1" id="KW-0472">Membrane</keyword>
<feature type="transmembrane region" description="Helical" evidence="1">
    <location>
        <begin position="6"/>
        <end position="24"/>
    </location>
</feature>
<evidence type="ECO:0000313" key="2">
    <source>
        <dbReference type="EMBL" id="WAC02710.1"/>
    </source>
</evidence>
<keyword evidence="1" id="KW-0812">Transmembrane</keyword>